<accession>A0A481Z0G1</accession>
<gene>
    <name evidence="1" type="ORF">LCMAC202_06360</name>
</gene>
<protein>
    <submittedName>
        <fullName evidence="1">Uncharacterized protein</fullName>
    </submittedName>
</protein>
<dbReference type="EMBL" id="MK500382">
    <property type="protein sequence ID" value="QBK88274.1"/>
    <property type="molecule type" value="Genomic_DNA"/>
</dbReference>
<name>A0A481Z0G1_9VIRU</name>
<organism evidence="1">
    <name type="scientific">Marseillevirus LCMAC202</name>
    <dbReference type="NCBI Taxonomy" id="2506606"/>
    <lineage>
        <taxon>Viruses</taxon>
        <taxon>Varidnaviria</taxon>
        <taxon>Bamfordvirae</taxon>
        <taxon>Nucleocytoviricota</taxon>
        <taxon>Megaviricetes</taxon>
        <taxon>Pimascovirales</taxon>
        <taxon>Pimascovirales incertae sedis</taxon>
        <taxon>Marseilleviridae</taxon>
    </lineage>
</organism>
<reference evidence="1" key="1">
    <citation type="journal article" date="2019" name="MBio">
        <title>Virus Genomes from Deep Sea Sediments Expand the Ocean Megavirome and Support Independent Origins of Viral Gigantism.</title>
        <authorList>
            <person name="Backstrom D."/>
            <person name="Yutin N."/>
            <person name="Jorgensen S.L."/>
            <person name="Dharamshi J."/>
            <person name="Homa F."/>
            <person name="Zaremba-Niedwiedzka K."/>
            <person name="Spang A."/>
            <person name="Wolf Y.I."/>
            <person name="Koonin E.V."/>
            <person name="Ettema T.J."/>
        </authorList>
    </citation>
    <scope>NUCLEOTIDE SEQUENCE</scope>
</reference>
<evidence type="ECO:0000313" key="1">
    <source>
        <dbReference type="EMBL" id="QBK88274.1"/>
    </source>
</evidence>
<proteinExistence type="predicted"/>
<sequence>MFYVVVAGKDGVSRFLQVDYSSSIQAMPIPWHLIFNKKAAAFW</sequence>